<keyword evidence="4" id="KW-1185">Reference proteome</keyword>
<protein>
    <submittedName>
        <fullName evidence="3">Uncharacterized protein</fullName>
    </submittedName>
</protein>
<dbReference type="EMBL" id="JAPVEA010000009">
    <property type="protein sequence ID" value="KAJ5432698.1"/>
    <property type="molecule type" value="Genomic_DNA"/>
</dbReference>
<dbReference type="RefSeq" id="XP_056759990.1">
    <property type="nucleotide sequence ID" value="XM_056915236.1"/>
</dbReference>
<name>A0AAD6BU97_9EURO</name>
<dbReference type="AlphaFoldDB" id="A0AAD6BU97"/>
<feature type="region of interest" description="Disordered" evidence="1">
    <location>
        <begin position="41"/>
        <end position="64"/>
    </location>
</feature>
<reference evidence="3" key="1">
    <citation type="submission" date="2022-12" db="EMBL/GenBank/DDBJ databases">
        <authorList>
            <person name="Petersen C."/>
        </authorList>
    </citation>
    <scope>NUCLEOTIDE SEQUENCE</scope>
    <source>
        <strain evidence="3">IBT 16125</strain>
    </source>
</reference>
<keyword evidence="2" id="KW-0732">Signal</keyword>
<evidence type="ECO:0000313" key="3">
    <source>
        <dbReference type="EMBL" id="KAJ5432698.1"/>
    </source>
</evidence>
<reference evidence="3" key="2">
    <citation type="journal article" date="2023" name="IMA Fungus">
        <title>Comparative genomic study of the Penicillium genus elucidates a diverse pangenome and 15 lateral gene transfer events.</title>
        <authorList>
            <person name="Petersen C."/>
            <person name="Sorensen T."/>
            <person name="Nielsen M.R."/>
            <person name="Sondergaard T.E."/>
            <person name="Sorensen J.L."/>
            <person name="Fitzpatrick D.A."/>
            <person name="Frisvad J.C."/>
            <person name="Nielsen K.L."/>
        </authorList>
    </citation>
    <scope>NUCLEOTIDE SEQUENCE</scope>
    <source>
        <strain evidence="3">IBT 16125</strain>
    </source>
</reference>
<evidence type="ECO:0000256" key="2">
    <source>
        <dbReference type="SAM" id="SignalP"/>
    </source>
</evidence>
<dbReference type="Proteomes" id="UP001213681">
    <property type="component" value="Unassembled WGS sequence"/>
</dbReference>
<feature type="signal peptide" evidence="2">
    <location>
        <begin position="1"/>
        <end position="24"/>
    </location>
</feature>
<feature type="chain" id="PRO_5042226738" evidence="2">
    <location>
        <begin position="25"/>
        <end position="64"/>
    </location>
</feature>
<evidence type="ECO:0000256" key="1">
    <source>
        <dbReference type="SAM" id="MobiDB-lite"/>
    </source>
</evidence>
<sequence length="64" mass="6720">MSTNAAFTMVMAAILSSGATGAAATEEALAVHRRKLRRPVRVSLGNGEDVLNDGEEEDDDDDDG</sequence>
<dbReference type="GeneID" id="81605479"/>
<organism evidence="3 4">
    <name type="scientific">Penicillium daleae</name>
    <dbReference type="NCBI Taxonomy" id="63821"/>
    <lineage>
        <taxon>Eukaryota</taxon>
        <taxon>Fungi</taxon>
        <taxon>Dikarya</taxon>
        <taxon>Ascomycota</taxon>
        <taxon>Pezizomycotina</taxon>
        <taxon>Eurotiomycetes</taxon>
        <taxon>Eurotiomycetidae</taxon>
        <taxon>Eurotiales</taxon>
        <taxon>Aspergillaceae</taxon>
        <taxon>Penicillium</taxon>
    </lineage>
</organism>
<gene>
    <name evidence="3" type="ORF">N7458_011854</name>
</gene>
<accession>A0AAD6BU97</accession>
<proteinExistence type="predicted"/>
<evidence type="ECO:0000313" key="4">
    <source>
        <dbReference type="Proteomes" id="UP001213681"/>
    </source>
</evidence>
<comment type="caution">
    <text evidence="3">The sequence shown here is derived from an EMBL/GenBank/DDBJ whole genome shotgun (WGS) entry which is preliminary data.</text>
</comment>
<feature type="compositionally biased region" description="Acidic residues" evidence="1">
    <location>
        <begin position="50"/>
        <end position="64"/>
    </location>
</feature>